<feature type="chain" id="PRO_5045338092" evidence="3">
    <location>
        <begin position="21"/>
        <end position="378"/>
    </location>
</feature>
<evidence type="ECO:0000313" key="5">
    <source>
        <dbReference type="EMBL" id="MFC4872237.1"/>
    </source>
</evidence>
<keyword evidence="2" id="KW-0472">Membrane</keyword>
<dbReference type="PANTHER" id="PTHR34597:SF3">
    <property type="entry name" value="OUTER MEMBRANE TRANSPORTER CDIB"/>
    <property type="match status" value="1"/>
</dbReference>
<keyword evidence="3" id="KW-0732">Signal</keyword>
<organism evidence="5 6">
    <name type="scientific">Negadavirga shengliensis</name>
    <dbReference type="NCBI Taxonomy" id="1389218"/>
    <lineage>
        <taxon>Bacteria</taxon>
        <taxon>Pseudomonadati</taxon>
        <taxon>Bacteroidota</taxon>
        <taxon>Cytophagia</taxon>
        <taxon>Cytophagales</taxon>
        <taxon>Cyclobacteriaceae</taxon>
        <taxon>Negadavirga</taxon>
    </lineage>
</organism>
<dbReference type="PANTHER" id="PTHR34597">
    <property type="entry name" value="SLR1661 PROTEIN"/>
    <property type="match status" value="1"/>
</dbReference>
<dbReference type="InterPro" id="IPR000184">
    <property type="entry name" value="Bac_surfAg_D15"/>
</dbReference>
<evidence type="ECO:0000256" key="1">
    <source>
        <dbReference type="ARBA" id="ARBA00004370"/>
    </source>
</evidence>
<accession>A0ABV9T187</accession>
<dbReference type="Proteomes" id="UP001595818">
    <property type="component" value="Unassembled WGS sequence"/>
</dbReference>
<dbReference type="Gene3D" id="2.40.160.50">
    <property type="entry name" value="membrane protein fhac: a member of the omp85/tpsb transporter family"/>
    <property type="match status" value="1"/>
</dbReference>
<feature type="signal peptide" evidence="3">
    <location>
        <begin position="1"/>
        <end position="20"/>
    </location>
</feature>
<name>A0ABV9T187_9BACT</name>
<proteinExistence type="predicted"/>
<gene>
    <name evidence="5" type="ORF">ACFPFU_11090</name>
</gene>
<comment type="subcellular location">
    <subcellularLocation>
        <location evidence="1">Membrane</location>
    </subcellularLocation>
</comment>
<feature type="domain" description="Bacterial surface antigen (D15)" evidence="4">
    <location>
        <begin position="199"/>
        <end position="374"/>
    </location>
</feature>
<evidence type="ECO:0000313" key="6">
    <source>
        <dbReference type="Proteomes" id="UP001595818"/>
    </source>
</evidence>
<comment type="caution">
    <text evidence="5">The sequence shown here is derived from an EMBL/GenBank/DDBJ whole genome shotgun (WGS) entry which is preliminary data.</text>
</comment>
<evidence type="ECO:0000256" key="3">
    <source>
        <dbReference type="SAM" id="SignalP"/>
    </source>
</evidence>
<dbReference type="EMBL" id="JBHSJJ010000005">
    <property type="protein sequence ID" value="MFC4872237.1"/>
    <property type="molecule type" value="Genomic_DNA"/>
</dbReference>
<evidence type="ECO:0000259" key="4">
    <source>
        <dbReference type="Pfam" id="PF01103"/>
    </source>
</evidence>
<keyword evidence="6" id="KW-1185">Reference proteome</keyword>
<reference evidence="6" key="1">
    <citation type="journal article" date="2019" name="Int. J. Syst. Evol. Microbiol.">
        <title>The Global Catalogue of Microorganisms (GCM) 10K type strain sequencing project: providing services to taxonomists for standard genome sequencing and annotation.</title>
        <authorList>
            <consortium name="The Broad Institute Genomics Platform"/>
            <consortium name="The Broad Institute Genome Sequencing Center for Infectious Disease"/>
            <person name="Wu L."/>
            <person name="Ma J."/>
        </authorList>
    </citation>
    <scope>NUCLEOTIDE SEQUENCE [LARGE SCALE GENOMIC DNA]</scope>
    <source>
        <strain evidence="6">CGMCC 4.7466</strain>
    </source>
</reference>
<dbReference type="RefSeq" id="WP_377064457.1">
    <property type="nucleotide sequence ID" value="NZ_JBHSJJ010000005.1"/>
</dbReference>
<protein>
    <submittedName>
        <fullName evidence="5">BamA/TamA family outer membrane protein</fullName>
    </submittedName>
</protein>
<dbReference type="Pfam" id="PF01103">
    <property type="entry name" value="Omp85"/>
    <property type="match status" value="1"/>
</dbReference>
<evidence type="ECO:0000256" key="2">
    <source>
        <dbReference type="ARBA" id="ARBA00023136"/>
    </source>
</evidence>
<sequence>MKRILFFSLTLFGMTLQVWAQMESESRNKGFIEGLFDTADEVIGFISRDKWTFIPAITYAPETSLGLGARAIKVFRHQNAEDSLTRPSTLPITFLYTLNRQAFLTGELNLWKSENNAYLNARVELADFPFKFSGIGENVGEMQDELYATRYFYFHINYEKRIAPGIYIGPRYEFRADDIYEKETGKMLDSGHIPGSDGQRLSGIGMVLNYDTRDNIFQPANGAFHQASYMGFHSALGSNFSFSQYVLDFRKYLTVRPSHVWVGQAWFSFTSGDAPFQHISLIGGSDVMRGYFEGRFRDRHAMAYQTEYRLPVHRNLGLVLFGSAGQISPDLSGFRWGKFRYGGGVGFRYKLNDDGLNIRLDIAVGDQKAFYFGLNEVI</sequence>
<dbReference type="InterPro" id="IPR051544">
    <property type="entry name" value="TPS_OM_transporter"/>
</dbReference>